<feature type="transmembrane region" description="Helical" evidence="1">
    <location>
        <begin position="14"/>
        <end position="32"/>
    </location>
</feature>
<dbReference type="OrthoDB" id="5146801at2"/>
<evidence type="ECO:0000313" key="3">
    <source>
        <dbReference type="Proteomes" id="UP000184452"/>
    </source>
</evidence>
<accession>A0A1M6U024</accession>
<dbReference type="STRING" id="758803.SAMN05421803_12556"/>
<evidence type="ECO:0000313" key="2">
    <source>
        <dbReference type="EMBL" id="SHK62546.1"/>
    </source>
</evidence>
<keyword evidence="3" id="KW-1185">Reference proteome</keyword>
<protein>
    <recommendedName>
        <fullName evidence="4">DUF4245 domain-containing protein</fullName>
    </recommendedName>
</protein>
<keyword evidence="1" id="KW-1133">Transmembrane helix</keyword>
<evidence type="ECO:0008006" key="4">
    <source>
        <dbReference type="Google" id="ProtNLM"/>
    </source>
</evidence>
<organism evidence="2 3">
    <name type="scientific">Nocardiopsis flavescens</name>
    <dbReference type="NCBI Taxonomy" id="758803"/>
    <lineage>
        <taxon>Bacteria</taxon>
        <taxon>Bacillati</taxon>
        <taxon>Actinomycetota</taxon>
        <taxon>Actinomycetes</taxon>
        <taxon>Streptosporangiales</taxon>
        <taxon>Nocardiopsidaceae</taxon>
        <taxon>Nocardiopsis</taxon>
    </lineage>
</organism>
<keyword evidence="1" id="KW-0472">Membrane</keyword>
<dbReference type="InterPro" id="IPR025339">
    <property type="entry name" value="DUF4245"/>
</dbReference>
<evidence type="ECO:0000256" key="1">
    <source>
        <dbReference type="SAM" id="Phobius"/>
    </source>
</evidence>
<proteinExistence type="predicted"/>
<dbReference type="AlphaFoldDB" id="A0A1M6U024"/>
<dbReference type="RefSeq" id="WP_073383396.1">
    <property type="nucleotide sequence ID" value="NZ_FQZK01000025.1"/>
</dbReference>
<keyword evidence="1" id="KW-0812">Transmembrane</keyword>
<gene>
    <name evidence="2" type="ORF">SAMN05421803_12556</name>
</gene>
<reference evidence="2 3" key="1">
    <citation type="submission" date="2016-11" db="EMBL/GenBank/DDBJ databases">
        <authorList>
            <person name="Jaros S."/>
            <person name="Januszkiewicz K."/>
            <person name="Wedrychowicz H."/>
        </authorList>
    </citation>
    <scope>NUCLEOTIDE SEQUENCE [LARGE SCALE GENOMIC DNA]</scope>
    <source>
        <strain evidence="2 3">CGMCC 4.5723</strain>
    </source>
</reference>
<dbReference type="EMBL" id="FQZK01000025">
    <property type="protein sequence ID" value="SHK62546.1"/>
    <property type="molecule type" value="Genomic_DNA"/>
</dbReference>
<name>A0A1M6U024_9ACTN</name>
<dbReference type="Pfam" id="PF14030">
    <property type="entry name" value="DUF4245"/>
    <property type="match status" value="1"/>
</dbReference>
<dbReference type="Proteomes" id="UP000184452">
    <property type="component" value="Unassembled WGS sequence"/>
</dbReference>
<sequence length="187" mass="19562">MSEHSRSSATFKNYAISLGIIVAIVLVLALVVSTRSGESIPSVDYRPEAEVLREAADYPVTMPAENLAEQGWTPTSSTLETQGPVEWSVGFATPGDSHVMFTQSDGDPGEVAAARSRGAETIGTVSVGGREWEHRESEDWSALVLAEDGRTLVVAGPADLDELARFAGGLETSGAGGEPADGPSEES</sequence>